<dbReference type="AlphaFoldDB" id="A0A9W4TY38"/>
<evidence type="ECO:0000256" key="1">
    <source>
        <dbReference type="SAM" id="SignalP"/>
    </source>
</evidence>
<gene>
    <name evidence="2" type="ORF">CANVERA_P3701</name>
</gene>
<proteinExistence type="predicted"/>
<name>A0A9W4TY38_9ASCO</name>
<evidence type="ECO:0000313" key="2">
    <source>
        <dbReference type="EMBL" id="CAI5759192.1"/>
    </source>
</evidence>
<dbReference type="Proteomes" id="UP001152885">
    <property type="component" value="Unassembled WGS sequence"/>
</dbReference>
<protein>
    <submittedName>
        <fullName evidence="2">Uncharacterized protein</fullName>
    </submittedName>
</protein>
<dbReference type="OrthoDB" id="4018368at2759"/>
<keyword evidence="1" id="KW-0732">Signal</keyword>
<feature type="chain" id="PRO_5040794407" evidence="1">
    <location>
        <begin position="23"/>
        <end position="282"/>
    </location>
</feature>
<dbReference type="EMBL" id="CANTUO010000004">
    <property type="protein sequence ID" value="CAI5759192.1"/>
    <property type="molecule type" value="Genomic_DNA"/>
</dbReference>
<comment type="caution">
    <text evidence="2">The sequence shown here is derived from an EMBL/GenBank/DDBJ whole genome shotgun (WGS) entry which is preliminary data.</text>
</comment>
<sequence length="282" mass="32046">MFFLIYLVSLAAAVHNITLCLGSKNSSIDGLNLYSKHVGAGISYFYTNSEVGQQLTYDSDALNIFYQVTQDIRFNFNLNGNFLQMSVFEPSKVIIDYFGNLVFEGANNLYAAKHLGEPYNWSDYDYAIVKYQNKKDVPEGAVRVRVKANLFLESKDKSVDKLNLYSRRVGAGINYLYAVEGNGQVLSYDSKNLSIFTNESNIRLNFNTQNDVLQLSVFEPLKVVIDKYKRVRFEGFRDLYAVKNLNEPYNFSSSNFAIVKHATKSRVPKGAIPVSLRARFTK</sequence>
<organism evidence="2 3">
    <name type="scientific">Candida verbasci</name>
    <dbReference type="NCBI Taxonomy" id="1227364"/>
    <lineage>
        <taxon>Eukaryota</taxon>
        <taxon>Fungi</taxon>
        <taxon>Dikarya</taxon>
        <taxon>Ascomycota</taxon>
        <taxon>Saccharomycotina</taxon>
        <taxon>Pichiomycetes</taxon>
        <taxon>Debaryomycetaceae</taxon>
        <taxon>Candida/Lodderomyces clade</taxon>
        <taxon>Candida</taxon>
    </lineage>
</organism>
<evidence type="ECO:0000313" key="3">
    <source>
        <dbReference type="Proteomes" id="UP001152885"/>
    </source>
</evidence>
<keyword evidence="3" id="KW-1185">Reference proteome</keyword>
<feature type="signal peptide" evidence="1">
    <location>
        <begin position="1"/>
        <end position="22"/>
    </location>
</feature>
<reference evidence="2" key="1">
    <citation type="submission" date="2022-12" db="EMBL/GenBank/DDBJ databases">
        <authorList>
            <person name="Brejova B."/>
        </authorList>
    </citation>
    <scope>NUCLEOTIDE SEQUENCE</scope>
</reference>
<accession>A0A9W4TY38</accession>